<name>A0A7U6GJX6_9GAMM</name>
<evidence type="ECO:0000256" key="2">
    <source>
        <dbReference type="ARBA" id="ARBA00022827"/>
    </source>
</evidence>
<dbReference type="InterPro" id="IPR049386">
    <property type="entry name" value="FCSD_central"/>
</dbReference>
<dbReference type="AlphaFoldDB" id="A0A7U6GJX6"/>
<keyword evidence="1" id="KW-0285">Flavoprotein</keyword>
<proteinExistence type="predicted"/>
<sequence length="431" mass="46985">MCKLTRRKFLGLGGTVLAATSVAGVAPFAIGGARKTVVVVGGGIGGATAAKYLRMMDPSIDVTLIEANTNYYTCFMSNEVLAGERSMESIRFGYSGLKGHGIHVVQDRATSIDPDKRVVRTQGGQRFAYDRCIVSPGVDFRWDSIEGYDARVAERIPHAWKAGPQTLILRNQLRAMRDGGTVLIAPPANPYRCPPAPYDRVSQIAHYLKRHKPRSKIIILDPKDRFSKFDLFLDGWKRYYGYGTDDSMITWVSGAAGGTIESLDVKAMTIQADIESFKGDVINIIPPQKAGWIAFSAGLTNEQGWCPVDFRTFESTIQRKIHVIGDSSQASPMPKGGYVANTTAKVCAAAIVADFNGGKAPRPSWINSCYSTLAPGDAISAVTIYTYRDGRIVKVEGSGGLTPQEFDAGMRAREAQYAHSWFNNITADVFD</sequence>
<feature type="domain" description="Flavocytochrome c sulphide dehydrogenase flavin-binding" evidence="5">
    <location>
        <begin position="361"/>
        <end position="430"/>
    </location>
</feature>
<dbReference type="Proteomes" id="UP000031631">
    <property type="component" value="Chromosome"/>
</dbReference>
<feature type="signal peptide" evidence="3">
    <location>
        <begin position="1"/>
        <end position="18"/>
    </location>
</feature>
<dbReference type="InterPro" id="IPR052541">
    <property type="entry name" value="SQRD"/>
</dbReference>
<gene>
    <name evidence="7" type="ORF">TBH_C2099</name>
</gene>
<dbReference type="SUPFAM" id="SSF55424">
    <property type="entry name" value="FAD/NAD-linked reductases, dimerisation (C-terminal) domain"/>
    <property type="match status" value="1"/>
</dbReference>
<feature type="domain" description="FAD/NAD(P)-binding" evidence="4">
    <location>
        <begin position="36"/>
        <end position="148"/>
    </location>
</feature>
<dbReference type="InterPro" id="IPR036188">
    <property type="entry name" value="FAD/NAD-bd_sf"/>
</dbReference>
<accession>A0A7U6GJX6</accession>
<organism evidence="7 8">
    <name type="scientific">Thiolapillus brandeum</name>
    <dbReference type="NCBI Taxonomy" id="1076588"/>
    <lineage>
        <taxon>Bacteria</taxon>
        <taxon>Pseudomonadati</taxon>
        <taxon>Pseudomonadota</taxon>
        <taxon>Gammaproteobacteria</taxon>
        <taxon>Chromatiales</taxon>
        <taxon>Sedimenticolaceae</taxon>
        <taxon>Thiolapillus</taxon>
    </lineage>
</organism>
<dbReference type="GO" id="GO:0016491">
    <property type="term" value="F:oxidoreductase activity"/>
    <property type="evidence" value="ECO:0007669"/>
    <property type="project" value="InterPro"/>
</dbReference>
<keyword evidence="8" id="KW-1185">Reference proteome</keyword>
<keyword evidence="3" id="KW-0732">Signal</keyword>
<dbReference type="GO" id="GO:0050660">
    <property type="term" value="F:flavin adenine dinucleotide binding"/>
    <property type="evidence" value="ECO:0007669"/>
    <property type="project" value="InterPro"/>
</dbReference>
<dbReference type="Pfam" id="PF21706">
    <property type="entry name" value="FCSD_central"/>
    <property type="match status" value="1"/>
</dbReference>
<dbReference type="InterPro" id="IPR006311">
    <property type="entry name" value="TAT_signal"/>
</dbReference>
<dbReference type="KEGG" id="tbn:TBH_C2099"/>
<dbReference type="FunFam" id="3.50.50.60:FF:000234">
    <property type="entry name" value="Flavocytochrome C sulfide dehydrogenase"/>
    <property type="match status" value="1"/>
</dbReference>
<dbReference type="InterPro" id="IPR037092">
    <property type="entry name" value="FlavoCytC_S_DH_flav-bd_sf"/>
</dbReference>
<evidence type="ECO:0000256" key="3">
    <source>
        <dbReference type="SAM" id="SignalP"/>
    </source>
</evidence>
<evidence type="ECO:0000259" key="5">
    <source>
        <dbReference type="Pfam" id="PF09242"/>
    </source>
</evidence>
<protein>
    <submittedName>
        <fullName evidence="7">Flavocytochrome c sulphide dehydrogenase flavoprotein subunit</fullName>
    </submittedName>
</protein>
<dbReference type="PANTHER" id="PTHR43755:SF1">
    <property type="entry name" value="FAD-DEPENDENT PYRIDINE NUCLEOTIDE-DISULPHIDE OXIDOREDUCTASE"/>
    <property type="match status" value="1"/>
</dbReference>
<dbReference type="InterPro" id="IPR023753">
    <property type="entry name" value="FAD/NAD-binding_dom"/>
</dbReference>
<evidence type="ECO:0000259" key="4">
    <source>
        <dbReference type="Pfam" id="PF07992"/>
    </source>
</evidence>
<evidence type="ECO:0000313" key="8">
    <source>
        <dbReference type="Proteomes" id="UP000031631"/>
    </source>
</evidence>
<evidence type="ECO:0000313" key="7">
    <source>
        <dbReference type="EMBL" id="BAO45011.1"/>
    </source>
</evidence>
<feature type="domain" description="Sulfide dehydrogenase [flavocytochrome c] flavoprotein chain central" evidence="6">
    <location>
        <begin position="166"/>
        <end position="286"/>
    </location>
</feature>
<dbReference type="InterPro" id="IPR015323">
    <property type="entry name" value="FlavoCytC_S_DH_flav-bd"/>
</dbReference>
<evidence type="ECO:0000259" key="6">
    <source>
        <dbReference type="Pfam" id="PF21706"/>
    </source>
</evidence>
<dbReference type="Gene3D" id="3.50.50.60">
    <property type="entry name" value="FAD/NAD(P)-binding domain"/>
    <property type="match status" value="2"/>
</dbReference>
<dbReference type="Gene3D" id="3.90.760.10">
    <property type="entry name" value="Flavocytochrome c sulphide dehydrogenase, flavin-binding domain"/>
    <property type="match status" value="1"/>
</dbReference>
<reference evidence="7 8" key="1">
    <citation type="journal article" date="2014" name="PLoS ONE">
        <title>Physiological and genomic features of a novel sulfur-oxidizing gammaproteobacterium belonging to a previously uncultivated symbiotic lineage isolated from a hydrothermal vent.</title>
        <authorList>
            <person name="Nunoura T."/>
            <person name="Takaki Y."/>
            <person name="Kazama H."/>
            <person name="Kakuta J."/>
            <person name="Shimamura S."/>
            <person name="Makita H."/>
            <person name="Hirai M."/>
            <person name="Miyazaki M."/>
            <person name="Takai K."/>
        </authorList>
    </citation>
    <scope>NUCLEOTIDE SEQUENCE [LARGE SCALE GENOMIC DNA]</scope>
    <source>
        <strain evidence="7 8">Hiromi1</strain>
    </source>
</reference>
<dbReference type="OrthoDB" id="9802771at2"/>
<dbReference type="PROSITE" id="PS51318">
    <property type="entry name" value="TAT"/>
    <property type="match status" value="1"/>
</dbReference>
<dbReference type="Pfam" id="PF09242">
    <property type="entry name" value="FCSD-flav_bind"/>
    <property type="match status" value="1"/>
</dbReference>
<keyword evidence="2" id="KW-0274">FAD</keyword>
<dbReference type="Pfam" id="PF07992">
    <property type="entry name" value="Pyr_redox_2"/>
    <property type="match status" value="1"/>
</dbReference>
<dbReference type="EMBL" id="AP012273">
    <property type="protein sequence ID" value="BAO45011.1"/>
    <property type="molecule type" value="Genomic_DNA"/>
</dbReference>
<dbReference type="PANTHER" id="PTHR43755">
    <property type="match status" value="1"/>
</dbReference>
<dbReference type="RefSeq" id="WP_041068295.1">
    <property type="nucleotide sequence ID" value="NZ_AP012273.1"/>
</dbReference>
<dbReference type="SUPFAM" id="SSF51905">
    <property type="entry name" value="FAD/NAD(P)-binding domain"/>
    <property type="match status" value="2"/>
</dbReference>
<dbReference type="InterPro" id="IPR016156">
    <property type="entry name" value="FAD/NAD-linked_Rdtase_dimer_sf"/>
</dbReference>
<evidence type="ECO:0000256" key="1">
    <source>
        <dbReference type="ARBA" id="ARBA00022630"/>
    </source>
</evidence>
<feature type="chain" id="PRO_5031091903" evidence="3">
    <location>
        <begin position="19"/>
        <end position="431"/>
    </location>
</feature>